<protein>
    <submittedName>
        <fullName evidence="3">Uncharacterized protein</fullName>
    </submittedName>
</protein>
<dbReference type="EMBL" id="JAMZMK010012218">
    <property type="protein sequence ID" value="KAI7724458.1"/>
    <property type="molecule type" value="Genomic_DNA"/>
</dbReference>
<evidence type="ECO:0000313" key="3">
    <source>
        <dbReference type="EMBL" id="KAI7724458.1"/>
    </source>
</evidence>
<dbReference type="Proteomes" id="UP001206925">
    <property type="component" value="Unassembled WGS sequence"/>
</dbReference>
<keyword evidence="1" id="KW-0853">WD repeat</keyword>
<feature type="non-terminal residue" evidence="3">
    <location>
        <position position="76"/>
    </location>
</feature>
<dbReference type="AlphaFoldDB" id="A0AAD5BJU9"/>
<evidence type="ECO:0000256" key="1">
    <source>
        <dbReference type="PROSITE-ProRule" id="PRU00221"/>
    </source>
</evidence>
<feature type="repeat" description="WD" evidence="1">
    <location>
        <begin position="35"/>
        <end position="76"/>
    </location>
</feature>
<organism evidence="3 4">
    <name type="scientific">Ambrosia artemisiifolia</name>
    <name type="common">Common ragweed</name>
    <dbReference type="NCBI Taxonomy" id="4212"/>
    <lineage>
        <taxon>Eukaryota</taxon>
        <taxon>Viridiplantae</taxon>
        <taxon>Streptophyta</taxon>
        <taxon>Embryophyta</taxon>
        <taxon>Tracheophyta</taxon>
        <taxon>Spermatophyta</taxon>
        <taxon>Magnoliopsida</taxon>
        <taxon>eudicotyledons</taxon>
        <taxon>Gunneridae</taxon>
        <taxon>Pentapetalae</taxon>
        <taxon>asterids</taxon>
        <taxon>campanulids</taxon>
        <taxon>Asterales</taxon>
        <taxon>Asteraceae</taxon>
        <taxon>Asteroideae</taxon>
        <taxon>Heliantheae alliance</taxon>
        <taxon>Heliantheae</taxon>
        <taxon>Ambrosia</taxon>
    </lineage>
</organism>
<evidence type="ECO:0000256" key="2">
    <source>
        <dbReference type="SAM" id="Phobius"/>
    </source>
</evidence>
<evidence type="ECO:0000313" key="4">
    <source>
        <dbReference type="Proteomes" id="UP001206925"/>
    </source>
</evidence>
<keyword evidence="2" id="KW-0472">Membrane</keyword>
<reference evidence="3" key="1">
    <citation type="submission" date="2022-06" db="EMBL/GenBank/DDBJ databases">
        <title>Uncovering the hologenomic basis of an extraordinary plant invasion.</title>
        <authorList>
            <person name="Bieker V.C."/>
            <person name="Martin M.D."/>
            <person name="Gilbert T."/>
            <person name="Hodgins K."/>
            <person name="Battlay P."/>
            <person name="Petersen B."/>
            <person name="Wilson J."/>
        </authorList>
    </citation>
    <scope>NUCLEOTIDE SEQUENCE</scope>
    <source>
        <strain evidence="3">AA19_3_7</strain>
        <tissue evidence="3">Leaf</tissue>
    </source>
</reference>
<dbReference type="InterPro" id="IPR001680">
    <property type="entry name" value="WD40_rpt"/>
</dbReference>
<dbReference type="InterPro" id="IPR015943">
    <property type="entry name" value="WD40/YVTN_repeat-like_dom_sf"/>
</dbReference>
<proteinExistence type="predicted"/>
<name>A0AAD5BJU9_AMBAR</name>
<dbReference type="PROSITE" id="PS50082">
    <property type="entry name" value="WD_REPEATS_2"/>
    <property type="match status" value="1"/>
</dbReference>
<feature type="non-terminal residue" evidence="3">
    <location>
        <position position="1"/>
    </location>
</feature>
<feature type="transmembrane region" description="Helical" evidence="2">
    <location>
        <begin position="20"/>
        <end position="39"/>
    </location>
</feature>
<keyword evidence="2" id="KW-0812">Transmembrane</keyword>
<dbReference type="Gene3D" id="2.130.10.10">
    <property type="entry name" value="YVTN repeat-like/Quinoprotein amine dehydrogenase"/>
    <property type="match status" value="1"/>
</dbReference>
<dbReference type="PROSITE" id="PS50294">
    <property type="entry name" value="WD_REPEATS_REGION"/>
    <property type="match status" value="1"/>
</dbReference>
<accession>A0AAD5BJU9</accession>
<keyword evidence="4" id="KW-1185">Reference proteome</keyword>
<keyword evidence="2" id="KW-1133">Transmembrane helix</keyword>
<gene>
    <name evidence="3" type="ORF">M8C21_025686</name>
</gene>
<comment type="caution">
    <text evidence="3">The sequence shown here is derived from an EMBL/GenBank/DDBJ whole genome shotgun (WGS) entry which is preliminary data.</text>
</comment>
<sequence>ENKDLGSDNNMIGQSGVRLVELVLVMLLSLFAGFGKFHVHKLTSLSWSAYGSTLFSGYTDGVVGVWGSDATRKVLN</sequence>